<organism evidence="1 2">
    <name type="scientific">Parasutterella excrementihominis</name>
    <dbReference type="NCBI Taxonomy" id="487175"/>
    <lineage>
        <taxon>Bacteria</taxon>
        <taxon>Pseudomonadati</taxon>
        <taxon>Pseudomonadota</taxon>
        <taxon>Betaproteobacteria</taxon>
        <taxon>Burkholderiales</taxon>
        <taxon>Sutterellaceae</taxon>
        <taxon>Parasutterella</taxon>
    </lineage>
</organism>
<proteinExistence type="predicted"/>
<dbReference type="Proteomes" id="UP000462362">
    <property type="component" value="Unassembled WGS sequence"/>
</dbReference>
<sequence length="154" mass="17723">MFGSGAHQSSLRLMSQKFASMDELFEALSHSAFRSKFRLSYADRTYAETRNDELLKKHAKEILHDRIGSANPKNDGKQTPYKGHPIFTAQHATGCCCRGCLYKWHGIDKGRELTEEELNTLSDVILEWIHRDLQKPTPKKRVRKGETLDLFDQD</sequence>
<dbReference type="InterPro" id="IPR020378">
    <property type="entry name" value="DUF4186"/>
</dbReference>
<evidence type="ECO:0000313" key="2">
    <source>
        <dbReference type="Proteomes" id="UP000462362"/>
    </source>
</evidence>
<name>A0A6I3SCH0_9BURK</name>
<comment type="caution">
    <text evidence="1">The sequence shown here is derived from an EMBL/GenBank/DDBJ whole genome shotgun (WGS) entry which is preliminary data.</text>
</comment>
<protein>
    <submittedName>
        <fullName evidence="1">DUF4186 family protein</fullName>
    </submittedName>
</protein>
<dbReference type="AlphaFoldDB" id="A0A6I3SCH0"/>
<gene>
    <name evidence="1" type="ORF">GMD42_12400</name>
</gene>
<dbReference type="Pfam" id="PF13811">
    <property type="entry name" value="DUF4186"/>
    <property type="match status" value="1"/>
</dbReference>
<dbReference type="EMBL" id="WNCL01000069">
    <property type="protein sequence ID" value="MTU44385.1"/>
    <property type="molecule type" value="Genomic_DNA"/>
</dbReference>
<reference evidence="1 2" key="1">
    <citation type="journal article" date="2019" name="Nat. Med.">
        <title>A library of human gut bacterial isolates paired with longitudinal multiomics data enables mechanistic microbiome research.</title>
        <authorList>
            <person name="Poyet M."/>
            <person name="Groussin M."/>
            <person name="Gibbons S.M."/>
            <person name="Avila-Pacheco J."/>
            <person name="Jiang X."/>
            <person name="Kearney S.M."/>
            <person name="Perrotta A.R."/>
            <person name="Berdy B."/>
            <person name="Zhao S."/>
            <person name="Lieberman T.D."/>
            <person name="Swanson P.K."/>
            <person name="Smith M."/>
            <person name="Roesemann S."/>
            <person name="Alexander J.E."/>
            <person name="Rich S.A."/>
            <person name="Livny J."/>
            <person name="Vlamakis H."/>
            <person name="Clish C."/>
            <person name="Bullock K."/>
            <person name="Deik A."/>
            <person name="Scott J."/>
            <person name="Pierce K.A."/>
            <person name="Xavier R.J."/>
            <person name="Alm E.J."/>
        </authorList>
    </citation>
    <scope>NUCLEOTIDE SEQUENCE [LARGE SCALE GENOMIC DNA]</scope>
    <source>
        <strain evidence="1 2">BIOML-A2</strain>
    </source>
</reference>
<evidence type="ECO:0000313" key="1">
    <source>
        <dbReference type="EMBL" id="MTU44385.1"/>
    </source>
</evidence>
<accession>A0A6I3SCH0</accession>